<evidence type="ECO:0000313" key="2">
    <source>
        <dbReference type="Proteomes" id="UP000182060"/>
    </source>
</evidence>
<sequence>MNISDKRIVLCRPEGGLNDQLSQIEVCAKYAENYGRILIVDTNYKHSYTFHDQLLNYFIPKQNNLIFDCEKYLGELNEMDVFPKSLQGRIHQYFTQWNYQKHAFSDRDSGEILSFNNQEYDEQLLVHHQHGGYPYEAKEFFKRVRLADTLFEELKRRLSLIGDNYSAIHIRNTDMKTDYKVAILQLKNVQFKKLFVGTDNVETLEYFIEEFGDRIYSFSCLPQADGKPLHYFSDKSTAFQRNKDAILDLIILAKSPDLHIVKVLNNEFSEYSGYSRLANLLNKDSQLLDTLIANKV</sequence>
<proteinExistence type="predicted"/>
<dbReference type="Gene3D" id="3.40.50.11350">
    <property type="match status" value="1"/>
</dbReference>
<accession>A0AAC9IRY9</accession>
<evidence type="ECO:0000313" key="1">
    <source>
        <dbReference type="EMBL" id="APC01066.1"/>
    </source>
</evidence>
<protein>
    <submittedName>
        <fullName evidence="1">Uncharacterized protein</fullName>
    </submittedName>
</protein>
<dbReference type="RefSeq" id="WP_071540112.1">
    <property type="nucleotide sequence ID" value="NZ_CP015017.1"/>
</dbReference>
<dbReference type="EMBL" id="CP015017">
    <property type="protein sequence ID" value="APC01066.1"/>
    <property type="molecule type" value="Genomic_DNA"/>
</dbReference>
<reference evidence="1" key="1">
    <citation type="journal article" date="2017" name="Appl. Environ. Microbiol.">
        <title>Microdiversification of a pelagic Polynucleobacter species is mainly driven by acquisition of genomic islands from a partially interspecific gene pool.</title>
        <authorList>
            <person name="Hoetzinger M."/>
            <person name="Hahn M.W."/>
            <person name="Jezberova J."/>
            <person name="Schmidt J."/>
            <person name="Koll U."/>
        </authorList>
    </citation>
    <scope>NUCLEOTIDE SEQUENCE</scope>
    <source>
        <strain evidence="1">MWH-RechtKol4</strain>
    </source>
</reference>
<gene>
    <name evidence="1" type="ORF">AOC25_05245</name>
</gene>
<name>A0AAC9IRY9_9BURK</name>
<dbReference type="Proteomes" id="UP000182060">
    <property type="component" value="Chromosome"/>
</dbReference>
<dbReference type="AlphaFoldDB" id="A0AAC9IRY9"/>
<organism evidence="1 2">
    <name type="scientific">Polynucleobacter asymbioticus</name>
    <dbReference type="NCBI Taxonomy" id="576611"/>
    <lineage>
        <taxon>Bacteria</taxon>
        <taxon>Pseudomonadati</taxon>
        <taxon>Pseudomonadota</taxon>
        <taxon>Betaproteobacteria</taxon>
        <taxon>Burkholderiales</taxon>
        <taxon>Burkholderiaceae</taxon>
        <taxon>Polynucleobacter</taxon>
    </lineage>
</organism>